<dbReference type="STRING" id="1590841.A0A2R6S1U6"/>
<dbReference type="InParanoid" id="A0A2R6S1U6"/>
<name>A0A2R6S1U6_ACTCC</name>
<reference evidence="2" key="2">
    <citation type="journal article" date="2018" name="BMC Genomics">
        <title>A manually annotated Actinidia chinensis var. chinensis (kiwifruit) genome highlights the challenges associated with draft genomes and gene prediction in plants.</title>
        <authorList>
            <person name="Pilkington S.M."/>
            <person name="Crowhurst R."/>
            <person name="Hilario E."/>
            <person name="Nardozza S."/>
            <person name="Fraser L."/>
            <person name="Peng Y."/>
            <person name="Gunaseelan K."/>
            <person name="Simpson R."/>
            <person name="Tahir J."/>
            <person name="Deroles S.C."/>
            <person name="Templeton K."/>
            <person name="Luo Z."/>
            <person name="Davy M."/>
            <person name="Cheng C."/>
            <person name="McNeilage M."/>
            <person name="Scaglione D."/>
            <person name="Liu Y."/>
            <person name="Zhang Q."/>
            <person name="Datson P."/>
            <person name="De Silva N."/>
            <person name="Gardiner S.E."/>
            <person name="Bassett H."/>
            <person name="Chagne D."/>
            <person name="McCallum J."/>
            <person name="Dzierzon H."/>
            <person name="Deng C."/>
            <person name="Wang Y.Y."/>
            <person name="Barron L."/>
            <person name="Manako K."/>
            <person name="Bowen J."/>
            <person name="Foster T.M."/>
            <person name="Erridge Z.A."/>
            <person name="Tiffin H."/>
            <person name="Waite C.N."/>
            <person name="Davies K.M."/>
            <person name="Grierson E.P."/>
            <person name="Laing W.A."/>
            <person name="Kirk R."/>
            <person name="Chen X."/>
            <person name="Wood M."/>
            <person name="Montefiori M."/>
            <person name="Brummell D.A."/>
            <person name="Schwinn K.E."/>
            <person name="Catanach A."/>
            <person name="Fullerton C."/>
            <person name="Li D."/>
            <person name="Meiyalaghan S."/>
            <person name="Nieuwenhuizen N."/>
            <person name="Read N."/>
            <person name="Prakash R."/>
            <person name="Hunter D."/>
            <person name="Zhang H."/>
            <person name="McKenzie M."/>
            <person name="Knabel M."/>
            <person name="Harris A."/>
            <person name="Allan A.C."/>
            <person name="Gleave A."/>
            <person name="Chen A."/>
            <person name="Janssen B.J."/>
            <person name="Plunkett B."/>
            <person name="Ampomah-Dwamena C."/>
            <person name="Voogd C."/>
            <person name="Leif D."/>
            <person name="Lafferty D."/>
            <person name="Souleyre E.J.F."/>
            <person name="Varkonyi-Gasic E."/>
            <person name="Gambi F."/>
            <person name="Hanley J."/>
            <person name="Yao J.L."/>
            <person name="Cheung J."/>
            <person name="David K.M."/>
            <person name="Warren B."/>
            <person name="Marsh K."/>
            <person name="Snowden K.C."/>
            <person name="Lin-Wang K."/>
            <person name="Brian L."/>
            <person name="Martinez-Sanchez M."/>
            <person name="Wang M."/>
            <person name="Ileperuma N."/>
            <person name="Macnee N."/>
            <person name="Campin R."/>
            <person name="McAtee P."/>
            <person name="Drummond R.S.M."/>
            <person name="Espley R.V."/>
            <person name="Ireland H.S."/>
            <person name="Wu R."/>
            <person name="Atkinson R.G."/>
            <person name="Karunairetnam S."/>
            <person name="Bulley S."/>
            <person name="Chunkath S."/>
            <person name="Hanley Z."/>
            <person name="Storey R."/>
            <person name="Thrimawithana A.H."/>
            <person name="Thomson S."/>
            <person name="David C."/>
            <person name="Testolin R."/>
            <person name="Huang H."/>
            <person name="Hellens R.P."/>
            <person name="Schaffer R.J."/>
        </authorList>
    </citation>
    <scope>NUCLEOTIDE SEQUENCE [LARGE SCALE GENOMIC DNA]</scope>
    <source>
        <strain evidence="2">cv. Red5</strain>
    </source>
</reference>
<keyword evidence="2" id="KW-1185">Reference proteome</keyword>
<dbReference type="AlphaFoldDB" id="A0A2R6S1U6"/>
<dbReference type="Gramene" id="PSS36255">
    <property type="protein sequence ID" value="PSS36255"/>
    <property type="gene ID" value="CEY00_Acc00625"/>
</dbReference>
<proteinExistence type="predicted"/>
<comment type="caution">
    <text evidence="1">The sequence shown here is derived from an EMBL/GenBank/DDBJ whole genome shotgun (WGS) entry which is preliminary data.</text>
</comment>
<evidence type="ECO:0000313" key="2">
    <source>
        <dbReference type="Proteomes" id="UP000241394"/>
    </source>
</evidence>
<dbReference type="OrthoDB" id="1700239at2759"/>
<reference evidence="1 2" key="1">
    <citation type="submission" date="2017-07" db="EMBL/GenBank/DDBJ databases">
        <title>An improved, manually edited Actinidia chinensis var. chinensis (kiwifruit) genome highlights the challenges associated with draft genomes and gene prediction in plants.</title>
        <authorList>
            <person name="Pilkington S."/>
            <person name="Crowhurst R."/>
            <person name="Hilario E."/>
            <person name="Nardozza S."/>
            <person name="Fraser L."/>
            <person name="Peng Y."/>
            <person name="Gunaseelan K."/>
            <person name="Simpson R."/>
            <person name="Tahir J."/>
            <person name="Deroles S."/>
            <person name="Templeton K."/>
            <person name="Luo Z."/>
            <person name="Davy M."/>
            <person name="Cheng C."/>
            <person name="Mcneilage M."/>
            <person name="Scaglione D."/>
            <person name="Liu Y."/>
            <person name="Zhang Q."/>
            <person name="Datson P."/>
            <person name="De Silva N."/>
            <person name="Gardiner S."/>
            <person name="Bassett H."/>
            <person name="Chagne D."/>
            <person name="Mccallum J."/>
            <person name="Dzierzon H."/>
            <person name="Deng C."/>
            <person name="Wang Y.-Y."/>
            <person name="Barron N."/>
            <person name="Manako K."/>
            <person name="Bowen J."/>
            <person name="Foster T."/>
            <person name="Erridge Z."/>
            <person name="Tiffin H."/>
            <person name="Waite C."/>
            <person name="Davies K."/>
            <person name="Grierson E."/>
            <person name="Laing W."/>
            <person name="Kirk R."/>
            <person name="Chen X."/>
            <person name="Wood M."/>
            <person name="Montefiori M."/>
            <person name="Brummell D."/>
            <person name="Schwinn K."/>
            <person name="Catanach A."/>
            <person name="Fullerton C."/>
            <person name="Li D."/>
            <person name="Meiyalaghan S."/>
            <person name="Nieuwenhuizen N."/>
            <person name="Read N."/>
            <person name="Prakash R."/>
            <person name="Hunter D."/>
            <person name="Zhang H."/>
            <person name="Mckenzie M."/>
            <person name="Knabel M."/>
            <person name="Harris A."/>
            <person name="Allan A."/>
            <person name="Chen A."/>
            <person name="Janssen B."/>
            <person name="Plunkett B."/>
            <person name="Dwamena C."/>
            <person name="Voogd C."/>
            <person name="Leif D."/>
            <person name="Lafferty D."/>
            <person name="Souleyre E."/>
            <person name="Varkonyi-Gasic E."/>
            <person name="Gambi F."/>
            <person name="Hanley J."/>
            <person name="Yao J.-L."/>
            <person name="Cheung J."/>
            <person name="David K."/>
            <person name="Warren B."/>
            <person name="Marsh K."/>
            <person name="Snowden K."/>
            <person name="Lin-Wang K."/>
            <person name="Brian L."/>
            <person name="Martinez-Sanchez M."/>
            <person name="Wang M."/>
            <person name="Ileperuma N."/>
            <person name="Macnee N."/>
            <person name="Campin R."/>
            <person name="Mcatee P."/>
            <person name="Drummond R."/>
            <person name="Espley R."/>
            <person name="Ireland H."/>
            <person name="Wu R."/>
            <person name="Atkinson R."/>
            <person name="Karunairetnam S."/>
            <person name="Bulley S."/>
            <person name="Chunkath S."/>
            <person name="Hanley Z."/>
            <person name="Storey R."/>
            <person name="Thrimawithana A."/>
            <person name="Thomson S."/>
            <person name="David C."/>
            <person name="Testolin R."/>
        </authorList>
    </citation>
    <scope>NUCLEOTIDE SEQUENCE [LARGE SCALE GENOMIC DNA]</scope>
    <source>
        <strain evidence="2">cv. Red5</strain>
        <tissue evidence="1">Young leaf</tissue>
    </source>
</reference>
<dbReference type="Proteomes" id="UP000241394">
    <property type="component" value="Chromosome LG1"/>
</dbReference>
<accession>A0A2R6S1U6</accession>
<dbReference type="EMBL" id="NKQK01000001">
    <property type="protein sequence ID" value="PSS36255.1"/>
    <property type="molecule type" value="Genomic_DNA"/>
</dbReference>
<evidence type="ECO:0000313" key="1">
    <source>
        <dbReference type="EMBL" id="PSS36255.1"/>
    </source>
</evidence>
<protein>
    <submittedName>
        <fullName evidence="1">Transcription activator of gluconeogenesis</fullName>
    </submittedName>
</protein>
<organism evidence="1 2">
    <name type="scientific">Actinidia chinensis var. chinensis</name>
    <name type="common">Chinese soft-hair kiwi</name>
    <dbReference type="NCBI Taxonomy" id="1590841"/>
    <lineage>
        <taxon>Eukaryota</taxon>
        <taxon>Viridiplantae</taxon>
        <taxon>Streptophyta</taxon>
        <taxon>Embryophyta</taxon>
        <taxon>Tracheophyta</taxon>
        <taxon>Spermatophyta</taxon>
        <taxon>Magnoliopsida</taxon>
        <taxon>eudicotyledons</taxon>
        <taxon>Gunneridae</taxon>
        <taxon>Pentapetalae</taxon>
        <taxon>asterids</taxon>
        <taxon>Ericales</taxon>
        <taxon>Actinidiaceae</taxon>
        <taxon>Actinidia</taxon>
    </lineage>
</organism>
<sequence>MLSIIYLHSYSSSFKYKHFLSLHCLPTLSFRELHLPVAWNPPMGTDELRRESSGILIDLDAVPEPPPTAVVPQIQQTTVGQSIVQPSTSSNADNWACFDSAPEVKIVVPATAPVANMSALSSASNSLGAPVGQMSSLLFVNNAPTVLPINNLTNSPPVSGSVAAPVKATSMSPFGIGASVTLPAGGAPVGAPGSTPVLPSNHASSFVQVADGGRWLNMLPLRPSLFPDTVGQTTTQPFTPPVSGSSNNHLGMCLLPQIHKGLLVYQLYKHLRLYQNLSQK</sequence>
<gene>
    <name evidence="1" type="ORF">CEY00_Acc00625</name>
</gene>